<evidence type="ECO:0000259" key="4">
    <source>
        <dbReference type="PROSITE" id="PS51720"/>
    </source>
</evidence>
<dbReference type="InterPro" id="IPR045058">
    <property type="entry name" value="GIMA/IAN/Toc"/>
</dbReference>
<dbReference type="Proteomes" id="UP000694389">
    <property type="component" value="Unassembled WGS sequence"/>
</dbReference>
<dbReference type="PANTHER" id="PTHR10903">
    <property type="entry name" value="GTPASE, IMAP FAMILY MEMBER-RELATED"/>
    <property type="match status" value="1"/>
</dbReference>
<keyword evidence="6" id="KW-1185">Reference proteome</keyword>
<dbReference type="Ensembl" id="ENSDLAT00005011533.2">
    <property type="protein sequence ID" value="ENSDLAP00005010528.2"/>
    <property type="gene ID" value="ENSDLAG00005005483.2"/>
</dbReference>
<dbReference type="FunFam" id="3.40.50.300:FF:000366">
    <property type="entry name" value="GTPase, IMAP family member 2"/>
    <property type="match status" value="1"/>
</dbReference>
<dbReference type="PANTHER" id="PTHR10903:SF186">
    <property type="entry name" value="GTPASE IMAP FAMILY MEMBER 4-LIKE-RELATED"/>
    <property type="match status" value="1"/>
</dbReference>
<dbReference type="SUPFAM" id="SSF52540">
    <property type="entry name" value="P-loop containing nucleoside triphosphate hydrolases"/>
    <property type="match status" value="1"/>
</dbReference>
<keyword evidence="2" id="KW-0547">Nucleotide-binding</keyword>
<protein>
    <recommendedName>
        <fullName evidence="4">AIG1-type G domain-containing protein</fullName>
    </recommendedName>
</protein>
<reference evidence="5" key="2">
    <citation type="submission" date="2025-09" db="UniProtKB">
        <authorList>
            <consortium name="Ensembl"/>
        </authorList>
    </citation>
    <scope>IDENTIFICATION</scope>
</reference>
<evidence type="ECO:0000256" key="3">
    <source>
        <dbReference type="ARBA" id="ARBA00023134"/>
    </source>
</evidence>
<dbReference type="InterPro" id="IPR006703">
    <property type="entry name" value="G_AIG1"/>
</dbReference>
<comment type="similarity">
    <text evidence="1">Belongs to the TRAFAC class TrmE-Era-EngA-EngB-Septin-like GTPase superfamily. AIG1/Toc34/Toc159-like paraseptin GTPase family. IAN subfamily.</text>
</comment>
<dbReference type="PROSITE" id="PS51720">
    <property type="entry name" value="G_AIG1"/>
    <property type="match status" value="1"/>
</dbReference>
<reference evidence="5" key="1">
    <citation type="submission" date="2025-08" db="UniProtKB">
        <authorList>
            <consortium name="Ensembl"/>
        </authorList>
    </citation>
    <scope>IDENTIFICATION</scope>
</reference>
<feature type="domain" description="AIG1-type G" evidence="4">
    <location>
        <begin position="24"/>
        <end position="219"/>
    </location>
</feature>
<dbReference type="Gene3D" id="3.40.50.300">
    <property type="entry name" value="P-loop containing nucleotide triphosphate hydrolases"/>
    <property type="match status" value="1"/>
</dbReference>
<evidence type="ECO:0000256" key="2">
    <source>
        <dbReference type="ARBA" id="ARBA00022741"/>
    </source>
</evidence>
<dbReference type="InterPro" id="IPR027417">
    <property type="entry name" value="P-loop_NTPase"/>
</dbReference>
<dbReference type="GO" id="GO:0005525">
    <property type="term" value="F:GTP binding"/>
    <property type="evidence" value="ECO:0007669"/>
    <property type="project" value="UniProtKB-KW"/>
</dbReference>
<keyword evidence="3" id="KW-0342">GTP-binding</keyword>
<dbReference type="GeneTree" id="ENSGT01140000282522"/>
<dbReference type="Pfam" id="PF04548">
    <property type="entry name" value="AIG1"/>
    <property type="match status" value="1"/>
</dbReference>
<name>A0A8C4DX72_DICLA</name>
<evidence type="ECO:0000313" key="5">
    <source>
        <dbReference type="Ensembl" id="ENSDLAP00005010528.2"/>
    </source>
</evidence>
<evidence type="ECO:0000313" key="6">
    <source>
        <dbReference type="Proteomes" id="UP000694389"/>
    </source>
</evidence>
<dbReference type="AlphaFoldDB" id="A0A8C4DX72"/>
<sequence length="283" mass="31825">SFLNLKFPRTEPSNNFSSVSISRESEVRIVLLGKTGVGKSASGNTILGRDEFKSKRSSESVTGKSECKTREIDGKKLVVVDTPGLFHTHKNQKDLQKEMQQCILSLTPGPHVFILVLQTHDFFPEDEEVLKKFKQLFQNAAKHTIVLFTDCGSDGKVQDFIKDNNVLKTFIKESCKAYHAFNNKSEDKESQAAGLLEKIDNMVKENGGCYSNEMFEEALAALTEVMKEPEIKKIKSDRMAVLAYLETKIVEGLDNIEKEYPGVKRFLDIIINKVTELMPPEGI</sequence>
<evidence type="ECO:0000256" key="1">
    <source>
        <dbReference type="ARBA" id="ARBA00008535"/>
    </source>
</evidence>
<proteinExistence type="inferred from homology"/>
<accession>A0A8C4DX72</accession>
<organism evidence="5 6">
    <name type="scientific">Dicentrarchus labrax</name>
    <name type="common">European seabass</name>
    <name type="synonym">Morone labrax</name>
    <dbReference type="NCBI Taxonomy" id="13489"/>
    <lineage>
        <taxon>Eukaryota</taxon>
        <taxon>Metazoa</taxon>
        <taxon>Chordata</taxon>
        <taxon>Craniata</taxon>
        <taxon>Vertebrata</taxon>
        <taxon>Euteleostomi</taxon>
        <taxon>Actinopterygii</taxon>
        <taxon>Neopterygii</taxon>
        <taxon>Teleostei</taxon>
        <taxon>Neoteleostei</taxon>
        <taxon>Acanthomorphata</taxon>
        <taxon>Eupercaria</taxon>
        <taxon>Moronidae</taxon>
        <taxon>Dicentrarchus</taxon>
    </lineage>
</organism>